<keyword evidence="2" id="KW-0810">Translation regulation</keyword>
<organism evidence="5 6">
    <name type="scientific">Triticum urartu</name>
    <name type="common">Red wild einkorn</name>
    <name type="synonym">Crithodium urartu</name>
    <dbReference type="NCBI Taxonomy" id="4572"/>
    <lineage>
        <taxon>Eukaryota</taxon>
        <taxon>Viridiplantae</taxon>
        <taxon>Streptophyta</taxon>
        <taxon>Embryophyta</taxon>
        <taxon>Tracheophyta</taxon>
        <taxon>Spermatophyta</taxon>
        <taxon>Magnoliopsida</taxon>
        <taxon>Liliopsida</taxon>
        <taxon>Poales</taxon>
        <taxon>Poaceae</taxon>
        <taxon>BOP clade</taxon>
        <taxon>Pooideae</taxon>
        <taxon>Triticodae</taxon>
        <taxon>Triticeae</taxon>
        <taxon>Triticinae</taxon>
        <taxon>Triticum</taxon>
    </lineage>
</organism>
<accession>A0A8R7U6Y1</accession>
<evidence type="ECO:0000313" key="5">
    <source>
        <dbReference type="EnsemblPlants" id="TuG1812G0400001517.01.T01.cds464373"/>
    </source>
</evidence>
<dbReference type="AlphaFoldDB" id="A0A8R7U6Y1"/>
<proteinExistence type="predicted"/>
<dbReference type="GO" id="GO:0003723">
    <property type="term" value="F:RNA binding"/>
    <property type="evidence" value="ECO:0007669"/>
    <property type="project" value="InterPro"/>
</dbReference>
<feature type="domain" description="PUM-HD" evidence="4">
    <location>
        <begin position="1"/>
        <end position="54"/>
    </location>
</feature>
<dbReference type="Pfam" id="PF00806">
    <property type="entry name" value="PUF"/>
    <property type="match status" value="1"/>
</dbReference>
<dbReference type="SUPFAM" id="SSF48371">
    <property type="entry name" value="ARM repeat"/>
    <property type="match status" value="1"/>
</dbReference>
<evidence type="ECO:0000256" key="3">
    <source>
        <dbReference type="PROSITE-ProRule" id="PRU00317"/>
    </source>
</evidence>
<dbReference type="Proteomes" id="UP000015106">
    <property type="component" value="Chromosome 4"/>
</dbReference>
<reference evidence="5" key="3">
    <citation type="submission" date="2022-06" db="UniProtKB">
        <authorList>
            <consortium name="EnsemblPlants"/>
        </authorList>
    </citation>
    <scope>IDENTIFICATION</scope>
</reference>
<sequence length="68" mass="7790">MMTHQYANYVVQKMIEVAVERQFNVIMDVVIRNKGMLVNYTHGRHVITHVERLINARAGFPGSLPPTP</sequence>
<evidence type="ECO:0000313" key="6">
    <source>
        <dbReference type="Proteomes" id="UP000015106"/>
    </source>
</evidence>
<reference evidence="5" key="2">
    <citation type="submission" date="2018-03" db="EMBL/GenBank/DDBJ databases">
        <title>The Triticum urartu genome reveals the dynamic nature of wheat genome evolution.</title>
        <authorList>
            <person name="Ling H."/>
            <person name="Ma B."/>
            <person name="Shi X."/>
            <person name="Liu H."/>
            <person name="Dong L."/>
            <person name="Sun H."/>
            <person name="Cao Y."/>
            <person name="Gao Q."/>
            <person name="Zheng S."/>
            <person name="Li Y."/>
            <person name="Yu Y."/>
            <person name="Du H."/>
            <person name="Qi M."/>
            <person name="Li Y."/>
            <person name="Yu H."/>
            <person name="Cui Y."/>
            <person name="Wang N."/>
            <person name="Chen C."/>
            <person name="Wu H."/>
            <person name="Zhao Y."/>
            <person name="Zhang J."/>
            <person name="Li Y."/>
            <person name="Zhou W."/>
            <person name="Zhang B."/>
            <person name="Hu W."/>
            <person name="Eijk M."/>
            <person name="Tang J."/>
            <person name="Witsenboer H."/>
            <person name="Zhao S."/>
            <person name="Li Z."/>
            <person name="Zhang A."/>
            <person name="Wang D."/>
            <person name="Liang C."/>
        </authorList>
    </citation>
    <scope>NUCLEOTIDE SEQUENCE [LARGE SCALE GENOMIC DNA]</scope>
    <source>
        <strain evidence="5">cv. G1812</strain>
    </source>
</reference>
<dbReference type="GO" id="GO:0006417">
    <property type="term" value="P:regulation of translation"/>
    <property type="evidence" value="ECO:0007669"/>
    <property type="project" value="UniProtKB-KW"/>
</dbReference>
<dbReference type="PROSITE" id="PS50303">
    <property type="entry name" value="PUM_HD"/>
    <property type="match status" value="1"/>
</dbReference>
<dbReference type="InterPro" id="IPR011989">
    <property type="entry name" value="ARM-like"/>
</dbReference>
<dbReference type="PROSITE" id="PS50302">
    <property type="entry name" value="PUM"/>
    <property type="match status" value="1"/>
</dbReference>
<keyword evidence="6" id="KW-1185">Reference proteome</keyword>
<feature type="repeat" description="Pumilio" evidence="3">
    <location>
        <begin position="1"/>
        <end position="28"/>
    </location>
</feature>
<dbReference type="Gramene" id="TuG1812G0400001517.01.T01">
    <property type="protein sequence ID" value="TuG1812G0400001517.01.T01.cds464373"/>
    <property type="gene ID" value="TuG1812G0400001517.01"/>
</dbReference>
<reference evidence="6" key="1">
    <citation type="journal article" date="2013" name="Nature">
        <title>Draft genome of the wheat A-genome progenitor Triticum urartu.</title>
        <authorList>
            <person name="Ling H.Q."/>
            <person name="Zhao S."/>
            <person name="Liu D."/>
            <person name="Wang J."/>
            <person name="Sun H."/>
            <person name="Zhang C."/>
            <person name="Fan H."/>
            <person name="Li D."/>
            <person name="Dong L."/>
            <person name="Tao Y."/>
            <person name="Gao C."/>
            <person name="Wu H."/>
            <person name="Li Y."/>
            <person name="Cui Y."/>
            <person name="Guo X."/>
            <person name="Zheng S."/>
            <person name="Wang B."/>
            <person name="Yu K."/>
            <person name="Liang Q."/>
            <person name="Yang W."/>
            <person name="Lou X."/>
            <person name="Chen J."/>
            <person name="Feng M."/>
            <person name="Jian J."/>
            <person name="Zhang X."/>
            <person name="Luo G."/>
            <person name="Jiang Y."/>
            <person name="Liu J."/>
            <person name="Wang Z."/>
            <person name="Sha Y."/>
            <person name="Zhang B."/>
            <person name="Wu H."/>
            <person name="Tang D."/>
            <person name="Shen Q."/>
            <person name="Xue P."/>
            <person name="Zou S."/>
            <person name="Wang X."/>
            <person name="Liu X."/>
            <person name="Wang F."/>
            <person name="Yang Y."/>
            <person name="An X."/>
            <person name="Dong Z."/>
            <person name="Zhang K."/>
            <person name="Zhang X."/>
            <person name="Luo M.C."/>
            <person name="Dvorak J."/>
            <person name="Tong Y."/>
            <person name="Wang J."/>
            <person name="Yang H."/>
            <person name="Li Z."/>
            <person name="Wang D."/>
            <person name="Zhang A."/>
            <person name="Wang J."/>
        </authorList>
    </citation>
    <scope>NUCLEOTIDE SEQUENCE</scope>
    <source>
        <strain evidence="6">cv. G1812</strain>
    </source>
</reference>
<dbReference type="Gene3D" id="1.25.10.10">
    <property type="entry name" value="Leucine-rich Repeat Variant"/>
    <property type="match status" value="1"/>
</dbReference>
<dbReference type="EnsemblPlants" id="TuG1812G0400001517.01.T01">
    <property type="protein sequence ID" value="TuG1812G0400001517.01.T01.cds464373"/>
    <property type="gene ID" value="TuG1812G0400001517.01"/>
</dbReference>
<protein>
    <recommendedName>
        <fullName evidence="4">PUM-HD domain-containing protein</fullName>
    </recommendedName>
</protein>
<keyword evidence="1" id="KW-0677">Repeat</keyword>
<evidence type="ECO:0000259" key="4">
    <source>
        <dbReference type="PROSITE" id="PS50303"/>
    </source>
</evidence>
<evidence type="ECO:0000256" key="1">
    <source>
        <dbReference type="ARBA" id="ARBA00022737"/>
    </source>
</evidence>
<evidence type="ECO:0000256" key="2">
    <source>
        <dbReference type="ARBA" id="ARBA00022845"/>
    </source>
</evidence>
<dbReference type="InterPro" id="IPR016024">
    <property type="entry name" value="ARM-type_fold"/>
</dbReference>
<name>A0A8R7U6Y1_TRIUA</name>
<dbReference type="InterPro" id="IPR033133">
    <property type="entry name" value="PUM-HD"/>
</dbReference>
<dbReference type="InterPro" id="IPR001313">
    <property type="entry name" value="Pumilio_RNA-bd_rpt"/>
</dbReference>